<keyword evidence="4" id="KW-0572">Peptidoglycan-anchor</keyword>
<evidence type="ECO:0000256" key="1">
    <source>
        <dbReference type="ARBA" id="ARBA00022512"/>
    </source>
</evidence>
<organism evidence="8 9">
    <name type="scientific">Culicoidibacter larvae</name>
    <dbReference type="NCBI Taxonomy" id="2579976"/>
    <lineage>
        <taxon>Bacteria</taxon>
        <taxon>Bacillati</taxon>
        <taxon>Bacillota</taxon>
        <taxon>Culicoidibacteria</taxon>
        <taxon>Culicoidibacterales</taxon>
        <taxon>Culicoidibacteraceae</taxon>
        <taxon>Culicoidibacter</taxon>
    </lineage>
</organism>
<protein>
    <submittedName>
        <fullName evidence="8">LPXTG cell wall anchor domain-containing protein</fullName>
    </submittedName>
</protein>
<keyword evidence="9" id="KW-1185">Reference proteome</keyword>
<feature type="transmembrane region" description="Helical" evidence="6">
    <location>
        <begin position="2303"/>
        <end position="2323"/>
    </location>
</feature>
<feature type="region of interest" description="Disordered" evidence="5">
    <location>
        <begin position="38"/>
        <end position="71"/>
    </location>
</feature>
<dbReference type="InParanoid" id="A0A5R8QEK2"/>
<keyword evidence="6" id="KW-1133">Transmembrane helix</keyword>
<dbReference type="PROSITE" id="PS50847">
    <property type="entry name" value="GRAM_POS_ANCHORING"/>
    <property type="match status" value="1"/>
</dbReference>
<keyword evidence="2" id="KW-0964">Secreted</keyword>
<sequence length="2327" mass="252746">MKKKIFHVLLAAFIAINTFGFIGEYAVSAFSNDNVVTEQNETDNETNTNEAPADELEQIDNPTTTSDQSRRAQLRNASTINVGLAGIAFSAAGNIGELGDPIDIPSGQQVLVRTSFGVSSNGTIGARQLMFRIELPKNANFIAAQNDVVDFIFGGPAGPDDTTVDANKDYLWAIFKNELSAGDGKSFSFYVTPSATGITPDSTAYPIAIQAYNADTMQTVSELKTNKIVARSDKFDWNNVSAAVTAGATFNSSGTAAVPDMKIRYTTSSKNAAGTLGVAFAKEVNFVERYQVPLAADGTPLVQITADNMKDGNGAVLVAGTDYIVNASKNGFITDFTLTKKIENADTTKELNSPQFTLNISGAKLDTAKIIAEYGLNANDTSPVFSLIAVDPAHTVTPAVAAKNIGTTAQALAQTGAPKVNFTFKNTLETGNETQEKNTFTKKIIRIGATGTSNTANDKLAAYPNDIIVYQLGQGFKNYQKNALDELVFSDVEGLTGGYNKEETVPVRLTTGVYKLADNKELETASLTIKVAYSNGTSLTQTLDAAAMASSQNIAIPNDMQDKVTSITYTFKNLDPNFEIKTGPQLSYRVVSQIDATKNGSKFYNTANMTYKYKNPDDGNKVITNTQTSSQFYFYKDKPTDTNGRFSQNKDGQNLSRAGIMPTNNEVVLFTITVENKDTATWNVGSIDDSYTYNLSAYDGTTVIADNASSKAIDAQYLSSAPLNAVVWDPANPTQVYGDQSVLQSVTDTDAVAPGMGNLKFNFKAGGLAIAPGQSLKITYTMKVDDDFKAGQTIGNTFKMYSTTSKLMAIGEFWWGPVTPSLTDNNRNKDWANLSGSTLTENPIPQDIIAFTLLVKNESDNDWDGPISINDNYGTKMLPYSSMDGISPNYVNYAKFNSSNPLNMGVLLAPAGFDDSQIKVTLDEVNNKFVVDFGTNTIKVGEEVRLIYTMKINNNVIPNEKIVNQFTLTNANMEVLTGRREITINGFAGKTGIVSVAKSAVGVDTGSGVASNTAKLVNGEQVKYSIDVANYHTRDNMIVHFNNLVDYLPNNMKYVNNSVKVYRVELDGSGKETSRVEIPSSDFTVNYTFNADPANRQNTITVKLKNSQALPGQTYVDGKLTKSEKILVDYNAVVDTESADFPDIPITDRLVDRSNQVKAFFVESSGEINNFKQGGKVYDDTIDEDGDLTTNTVLDSLATVKVANSKALFGNITKAVTNPTINVDSTALSHDYTISMQNYSLVPLNIDKVVDIMPKYETLDTTKPVSFVASDGTTYEAVYDVSTYTNTNNEALQRIIIRGYKDNGATKALSLIKTEDVAVPITYKITYSTVVNATAALSDMQATDVATIAATNYAAMYLPEGTSLTITGTSATSKNTTDDVAGNDWDSNPDTAVRYQTSAPVNVTSNYISPFVSIQAQKVYTSGSGSSETYGEYKAGVTTVNPGDIVAWKVNLGNSNQTNTQTIQAGAKLIVTLPSGVTYKGYSLDATGNEVIPAFVDATPEQKTDASGNTVLIWTVKQDIPKATTNLTFTIRTATMENQYATYGATAYFIPLQSHEQYFYHSMLNTANEHKTYSYDDQWTNISQFIPALSNDVHLVKSVTQMDVYGELGLSSWFELADQTKQATPSTITSRSAGDRIMDLSSRDDLTRFTMRINVEKTENGFKDIVMINRLPSINDTNSLDAKARGSEAAVRLVGNGSFNAVILDNATNAVKQTLVENTDYVVEYFFGAVDAQFTTADWNGTADSSRWLTEADALAAGKSTEEATAFRVHMIDPNFKLENLSSLAVSYDAKLNDYKVGGKVATNSFGYSGRIGNSIVVMAEPLALSLRAPVLKDRAVVTKILDDKRTTPTVTSFSMDLVGKDSSNVEQYRETITIDATTMMDANNDGIPEGWSGSDTFYELPLGLKYSLEEPAITGFETPTYTVTPEVQTDGTTVWNLTVVNKPVLKDTVTVTKVLDDKRPAPAVTSFSMDIVGKDSSNVEKYRQTITMDTDTMIDANNDGVPEGWTDTEIFNNLPLGLTYSVEEPAIAGFETPVYNVSSAVQNNNGEKLWTITVTNKPVLKDAVTVIKVLDDQCLTPKMTSFEMDIVGKDSSDVEQYRQTITMNTDTMTDADGDGVPESWTDTEVFNNLPYGLTYSVEEPAIEDYEAPLYQVTSTVVNNNNEKMWTITVTNKPTKYDDVTIIGTIIEPETQVSGFSLFNSKTMNVELVKYDSDTNEELERTAYALNLAHDGTVTWNGSTEEPKLVHGFNYDLEVLGLEGYTVSQTNDMEVKDYGNSWTLTATATRNPSPVTPELPTTGDDSATIGLAIGAIVLLAGTGLVAIKRRK</sequence>
<evidence type="ECO:0000256" key="2">
    <source>
        <dbReference type="ARBA" id="ARBA00022525"/>
    </source>
</evidence>
<accession>A0A5R8QEK2</accession>
<evidence type="ECO:0000259" key="7">
    <source>
        <dbReference type="PROSITE" id="PS50847"/>
    </source>
</evidence>
<gene>
    <name evidence="8" type="ORF">FEZ08_04805</name>
</gene>
<dbReference type="InterPro" id="IPR019931">
    <property type="entry name" value="LPXTG_anchor"/>
</dbReference>
<dbReference type="EMBL" id="VBWP01000003">
    <property type="protein sequence ID" value="TLG75372.1"/>
    <property type="molecule type" value="Genomic_DNA"/>
</dbReference>
<keyword evidence="6" id="KW-0812">Transmembrane</keyword>
<evidence type="ECO:0000313" key="9">
    <source>
        <dbReference type="Proteomes" id="UP000306912"/>
    </source>
</evidence>
<dbReference type="Proteomes" id="UP000306912">
    <property type="component" value="Unassembled WGS sequence"/>
</dbReference>
<evidence type="ECO:0000256" key="6">
    <source>
        <dbReference type="SAM" id="Phobius"/>
    </source>
</evidence>
<keyword evidence="3" id="KW-0732">Signal</keyword>
<feature type="domain" description="Gram-positive cocci surface proteins LPxTG" evidence="7">
    <location>
        <begin position="2295"/>
        <end position="2327"/>
    </location>
</feature>
<name>A0A5R8QEK2_9FIRM</name>
<proteinExistence type="predicted"/>
<comment type="caution">
    <text evidence="8">The sequence shown here is derived from an EMBL/GenBank/DDBJ whole genome shotgun (WGS) entry which is preliminary data.</text>
</comment>
<reference evidence="8 9" key="1">
    <citation type="submission" date="2019-05" db="EMBL/GenBank/DDBJ databases">
        <title>Culicoidintestinum kansasii gen. nov., sp. nov. from the gastrointestinal tract of the biting midge, Culicoides sonorensis.</title>
        <authorList>
            <person name="Neupane S."/>
            <person name="Ghosh A."/>
            <person name="Gunther S."/>
            <person name="Martin K."/>
            <person name="Zurek L."/>
        </authorList>
    </citation>
    <scope>NUCLEOTIDE SEQUENCE [LARGE SCALE GENOMIC DNA]</scope>
    <source>
        <strain evidence="8 9">CS-1</strain>
    </source>
</reference>
<evidence type="ECO:0000256" key="5">
    <source>
        <dbReference type="SAM" id="MobiDB-lite"/>
    </source>
</evidence>
<evidence type="ECO:0000256" key="3">
    <source>
        <dbReference type="ARBA" id="ARBA00022729"/>
    </source>
</evidence>
<evidence type="ECO:0000313" key="8">
    <source>
        <dbReference type="EMBL" id="TLG75372.1"/>
    </source>
</evidence>
<dbReference type="NCBIfam" id="TIGR01167">
    <property type="entry name" value="LPXTG_anchor"/>
    <property type="match status" value="1"/>
</dbReference>
<dbReference type="Pfam" id="PF00746">
    <property type="entry name" value="Gram_pos_anchor"/>
    <property type="match status" value="1"/>
</dbReference>
<evidence type="ECO:0000256" key="4">
    <source>
        <dbReference type="ARBA" id="ARBA00023088"/>
    </source>
</evidence>
<dbReference type="OrthoDB" id="1958148at2"/>
<keyword evidence="1" id="KW-0134">Cell wall</keyword>
<keyword evidence="6" id="KW-0472">Membrane</keyword>
<dbReference type="RefSeq" id="WP_138190579.1">
    <property type="nucleotide sequence ID" value="NZ_VBWP01000003.1"/>
</dbReference>